<proteinExistence type="predicted"/>
<reference evidence="1" key="1">
    <citation type="submission" date="2021-01" db="EMBL/GenBank/DDBJ databases">
        <authorList>
            <consortium name="Genoscope - CEA"/>
            <person name="William W."/>
        </authorList>
    </citation>
    <scope>NUCLEOTIDE SEQUENCE</scope>
</reference>
<name>A0A816K958_BRANA</name>
<protein>
    <submittedName>
        <fullName evidence="1">(rape) hypothetical protein</fullName>
    </submittedName>
</protein>
<dbReference type="EMBL" id="HG994366">
    <property type="protein sequence ID" value="CAF1878486.1"/>
    <property type="molecule type" value="Genomic_DNA"/>
</dbReference>
<gene>
    <name evidence="1" type="ORF">DARMORV10_C02P01270.1</name>
</gene>
<organism evidence="1">
    <name type="scientific">Brassica napus</name>
    <name type="common">Rape</name>
    <dbReference type="NCBI Taxonomy" id="3708"/>
    <lineage>
        <taxon>Eukaryota</taxon>
        <taxon>Viridiplantae</taxon>
        <taxon>Streptophyta</taxon>
        <taxon>Embryophyta</taxon>
        <taxon>Tracheophyta</taxon>
        <taxon>Spermatophyta</taxon>
        <taxon>Magnoliopsida</taxon>
        <taxon>eudicotyledons</taxon>
        <taxon>Gunneridae</taxon>
        <taxon>Pentapetalae</taxon>
        <taxon>rosids</taxon>
        <taxon>malvids</taxon>
        <taxon>Brassicales</taxon>
        <taxon>Brassicaceae</taxon>
        <taxon>Brassiceae</taxon>
        <taxon>Brassica</taxon>
    </lineage>
</organism>
<accession>A0A816K958</accession>
<sequence>MQLKEYTAAEAVYHKAQIENKEGFDDDSRLKVRVQELLSELDIVTSVSVEREVGMDEIAVLEGILMSL</sequence>
<dbReference type="AlphaFoldDB" id="A0A816K958"/>
<dbReference type="Proteomes" id="UP001295469">
    <property type="component" value="Chromosome C02"/>
</dbReference>
<evidence type="ECO:0000313" key="1">
    <source>
        <dbReference type="EMBL" id="CAF1878486.1"/>
    </source>
</evidence>